<name>A0A433SCJ9_9BURK</name>
<sequence precursor="true">MKISFVLISTALLLSTPVYAQEQPAATQVQTTITEAQTIDTEKSHTTNQRCNPPELFGGRVDICYYPSKKKTA</sequence>
<evidence type="ECO:0000313" key="3">
    <source>
        <dbReference type="Proteomes" id="UP000286947"/>
    </source>
</evidence>
<protein>
    <submittedName>
        <fullName evidence="2">Uncharacterized protein</fullName>
    </submittedName>
</protein>
<keyword evidence="1" id="KW-0732">Signal</keyword>
<reference evidence="2 3" key="1">
    <citation type="submission" date="2018-01" db="EMBL/GenBank/DDBJ databases">
        <title>Saezia sanguinis gen. nov., sp. nov., in the order Burkholderiales isolated from human blood.</title>
        <authorList>
            <person name="Medina-Pascual M.J."/>
            <person name="Valdezate S."/>
            <person name="Monzon S."/>
            <person name="Cuesta I."/>
            <person name="Carrasco G."/>
            <person name="Villalon P."/>
            <person name="Saez-Nieto J.A."/>
        </authorList>
    </citation>
    <scope>NUCLEOTIDE SEQUENCE [LARGE SCALE GENOMIC DNA]</scope>
    <source>
        <strain evidence="2 3">CNM695-12</strain>
    </source>
</reference>
<keyword evidence="3" id="KW-1185">Reference proteome</keyword>
<gene>
    <name evidence="2" type="ORF">CUZ56_01752</name>
</gene>
<evidence type="ECO:0000256" key="1">
    <source>
        <dbReference type="SAM" id="SignalP"/>
    </source>
</evidence>
<comment type="caution">
    <text evidence="2">The sequence shown here is derived from an EMBL/GenBank/DDBJ whole genome shotgun (WGS) entry which is preliminary data.</text>
</comment>
<feature type="signal peptide" evidence="1">
    <location>
        <begin position="1"/>
        <end position="20"/>
    </location>
</feature>
<dbReference type="RefSeq" id="WP_126979962.1">
    <property type="nucleotide sequence ID" value="NZ_PQSP01000004.1"/>
</dbReference>
<dbReference type="Proteomes" id="UP000286947">
    <property type="component" value="Unassembled WGS sequence"/>
</dbReference>
<accession>A0A433SCJ9</accession>
<evidence type="ECO:0000313" key="2">
    <source>
        <dbReference type="EMBL" id="RUS66472.1"/>
    </source>
</evidence>
<proteinExistence type="predicted"/>
<dbReference type="EMBL" id="PQSP01000004">
    <property type="protein sequence ID" value="RUS66472.1"/>
    <property type="molecule type" value="Genomic_DNA"/>
</dbReference>
<dbReference type="AlphaFoldDB" id="A0A433SCJ9"/>
<organism evidence="2 3">
    <name type="scientific">Saezia sanguinis</name>
    <dbReference type="NCBI Taxonomy" id="1965230"/>
    <lineage>
        <taxon>Bacteria</taxon>
        <taxon>Pseudomonadati</taxon>
        <taxon>Pseudomonadota</taxon>
        <taxon>Betaproteobacteria</taxon>
        <taxon>Burkholderiales</taxon>
        <taxon>Saeziaceae</taxon>
        <taxon>Saezia</taxon>
    </lineage>
</organism>
<feature type="chain" id="PRO_5019024893" evidence="1">
    <location>
        <begin position="21"/>
        <end position="73"/>
    </location>
</feature>